<evidence type="ECO:0000313" key="2">
    <source>
        <dbReference type="Proteomes" id="UP000324800"/>
    </source>
</evidence>
<dbReference type="Proteomes" id="UP000324800">
    <property type="component" value="Unassembled WGS sequence"/>
</dbReference>
<organism evidence="1 2">
    <name type="scientific">Streblomastix strix</name>
    <dbReference type="NCBI Taxonomy" id="222440"/>
    <lineage>
        <taxon>Eukaryota</taxon>
        <taxon>Metamonada</taxon>
        <taxon>Preaxostyla</taxon>
        <taxon>Oxymonadida</taxon>
        <taxon>Streblomastigidae</taxon>
        <taxon>Streblomastix</taxon>
    </lineage>
</organism>
<dbReference type="AlphaFoldDB" id="A0A5J4UBW1"/>
<protein>
    <submittedName>
        <fullName evidence="1">Uncharacterized protein</fullName>
    </submittedName>
</protein>
<sequence>MFNSFAGKSKNSPVFISTISEVLDADIMNNIDVPIFNLALEVSLKTLDSSDYYELTLCYSQSEFELIDYNECKVGDSKGEEGYVESAGMQQLAPLVITNDFADDMNSLSIDLQSFSIKFFRSELESFPDERTIDSLRVCLVSYSQQPAYRTDNGGSVSGIGKMKFN</sequence>
<gene>
    <name evidence="1" type="ORF">EZS28_036425</name>
</gene>
<comment type="caution">
    <text evidence="1">The sequence shown here is derived from an EMBL/GenBank/DDBJ whole genome shotgun (WGS) entry which is preliminary data.</text>
</comment>
<evidence type="ECO:0000313" key="1">
    <source>
        <dbReference type="EMBL" id="KAA6368049.1"/>
    </source>
</evidence>
<accession>A0A5J4UBW1</accession>
<name>A0A5J4UBW1_9EUKA</name>
<reference evidence="1 2" key="1">
    <citation type="submission" date="2019-03" db="EMBL/GenBank/DDBJ databases">
        <title>Single cell metagenomics reveals metabolic interactions within the superorganism composed of flagellate Streblomastix strix and complex community of Bacteroidetes bacteria on its surface.</title>
        <authorList>
            <person name="Treitli S.C."/>
            <person name="Kolisko M."/>
            <person name="Husnik F."/>
            <person name="Keeling P."/>
            <person name="Hampl V."/>
        </authorList>
    </citation>
    <scope>NUCLEOTIDE SEQUENCE [LARGE SCALE GENOMIC DNA]</scope>
    <source>
        <strain evidence="1">ST1C</strain>
    </source>
</reference>
<proteinExistence type="predicted"/>
<dbReference type="EMBL" id="SNRW01017721">
    <property type="protein sequence ID" value="KAA6368049.1"/>
    <property type="molecule type" value="Genomic_DNA"/>
</dbReference>